<keyword evidence="3" id="KW-1185">Reference proteome</keyword>
<keyword evidence="1" id="KW-1133">Transmembrane helix</keyword>
<gene>
    <name evidence="2" type="ORF">O1D97_03430</name>
</gene>
<proteinExistence type="predicted"/>
<evidence type="ECO:0000313" key="3">
    <source>
        <dbReference type="Proteomes" id="UP001149719"/>
    </source>
</evidence>
<evidence type="ECO:0000313" key="2">
    <source>
        <dbReference type="EMBL" id="MCZ2720721.1"/>
    </source>
</evidence>
<feature type="transmembrane region" description="Helical" evidence="1">
    <location>
        <begin position="6"/>
        <end position="26"/>
    </location>
</feature>
<organism evidence="2 3">
    <name type="scientific">Marinomonas phaeophyticola</name>
    <dbReference type="NCBI Taxonomy" id="3004091"/>
    <lineage>
        <taxon>Bacteria</taxon>
        <taxon>Pseudomonadati</taxon>
        <taxon>Pseudomonadota</taxon>
        <taxon>Gammaproteobacteria</taxon>
        <taxon>Oceanospirillales</taxon>
        <taxon>Oceanospirillaceae</taxon>
        <taxon>Marinomonas</taxon>
    </lineage>
</organism>
<sequence length="142" mass="15742">MKPLLPIALSGMMIVSLTACGTLIYPERNTHNSSKLDLSIVALNAIGTILFFVPGVVGFAVDFITGAIYLPNGQVSYLDEAQRLHYQDRGNISQREINQILSQHSLDFQNINIENWQTKDIKDASQIALLQHQGSLVLNHLL</sequence>
<keyword evidence="1" id="KW-0812">Transmembrane</keyword>
<keyword evidence="1" id="KW-0472">Membrane</keyword>
<comment type="caution">
    <text evidence="2">The sequence shown here is derived from an EMBL/GenBank/DDBJ whole genome shotgun (WGS) entry which is preliminary data.</text>
</comment>
<dbReference type="PROSITE" id="PS51257">
    <property type="entry name" value="PROKAR_LIPOPROTEIN"/>
    <property type="match status" value="1"/>
</dbReference>
<reference evidence="2" key="1">
    <citation type="submission" date="2022-12" db="EMBL/GenBank/DDBJ databases">
        <title>Marinomonas 15G1-11 sp. nov, isolated from marine algae.</title>
        <authorList>
            <person name="Butt M."/>
            <person name="Choi D.G."/>
            <person name="Kim J.M."/>
            <person name="Lee J.K."/>
            <person name="Baek J.H."/>
            <person name="Jeon C.O."/>
        </authorList>
    </citation>
    <scope>NUCLEOTIDE SEQUENCE</scope>
    <source>
        <strain evidence="2">15G1-11</strain>
    </source>
</reference>
<name>A0ABT4JR15_9GAMM</name>
<dbReference type="RefSeq" id="WP_269122828.1">
    <property type="nucleotide sequence ID" value="NZ_JAPUBN010000010.1"/>
</dbReference>
<protein>
    <submittedName>
        <fullName evidence="2">Uncharacterized protein</fullName>
    </submittedName>
</protein>
<dbReference type="EMBL" id="JAPUBN010000010">
    <property type="protein sequence ID" value="MCZ2720721.1"/>
    <property type="molecule type" value="Genomic_DNA"/>
</dbReference>
<feature type="transmembrane region" description="Helical" evidence="1">
    <location>
        <begin position="38"/>
        <end position="61"/>
    </location>
</feature>
<accession>A0ABT4JR15</accession>
<evidence type="ECO:0000256" key="1">
    <source>
        <dbReference type="SAM" id="Phobius"/>
    </source>
</evidence>
<dbReference type="Proteomes" id="UP001149719">
    <property type="component" value="Unassembled WGS sequence"/>
</dbReference>